<name>A0A923MJ31_9FIRM</name>
<gene>
    <name evidence="2" type="ORF">H8Z83_11295</name>
</gene>
<reference evidence="2" key="1">
    <citation type="submission" date="2020-08" db="EMBL/GenBank/DDBJ databases">
        <title>Genome public.</title>
        <authorList>
            <person name="Liu C."/>
            <person name="Sun Q."/>
        </authorList>
    </citation>
    <scope>NUCLEOTIDE SEQUENCE</scope>
    <source>
        <strain evidence="2">BX15</strain>
    </source>
</reference>
<dbReference type="PANTHER" id="PTHR33169">
    <property type="entry name" value="PADR-FAMILY TRANSCRIPTIONAL REGULATOR"/>
    <property type="match status" value="1"/>
</dbReference>
<dbReference type="RefSeq" id="WP_187015122.1">
    <property type="nucleotide sequence ID" value="NZ_JACOQI010000010.1"/>
</dbReference>
<keyword evidence="3" id="KW-1185">Reference proteome</keyword>
<sequence>MAREKFQTLTEQMFYVLLTLREECCGTDVMARISNLTQGRVTVGPGTLYNLLDSFQAAGWIMETKTEGRRRSYLITPAGEQALAEEYQRLQILSEDYRGYMGRRGEIES</sequence>
<dbReference type="AlphaFoldDB" id="A0A923MJ31"/>
<evidence type="ECO:0000313" key="2">
    <source>
        <dbReference type="EMBL" id="MBC5770896.1"/>
    </source>
</evidence>
<protein>
    <submittedName>
        <fullName evidence="2">Helix-turn-helix transcriptional regulator</fullName>
    </submittedName>
</protein>
<dbReference type="SUPFAM" id="SSF46785">
    <property type="entry name" value="Winged helix' DNA-binding domain"/>
    <property type="match status" value="1"/>
</dbReference>
<evidence type="ECO:0000259" key="1">
    <source>
        <dbReference type="Pfam" id="PF03551"/>
    </source>
</evidence>
<accession>A0A923MJ31</accession>
<feature type="domain" description="Transcription regulator PadR N-terminal" evidence="1">
    <location>
        <begin position="20"/>
        <end position="85"/>
    </location>
</feature>
<dbReference type="InterPro" id="IPR036388">
    <property type="entry name" value="WH-like_DNA-bd_sf"/>
</dbReference>
<dbReference type="PANTHER" id="PTHR33169:SF13">
    <property type="entry name" value="PADR-FAMILY TRANSCRIPTIONAL REGULATOR"/>
    <property type="match status" value="1"/>
</dbReference>
<organism evidence="2 3">
    <name type="scientific">Dysosmobacter segnis</name>
    <dbReference type="NCBI Taxonomy" id="2763042"/>
    <lineage>
        <taxon>Bacteria</taxon>
        <taxon>Bacillati</taxon>
        <taxon>Bacillota</taxon>
        <taxon>Clostridia</taxon>
        <taxon>Eubacteriales</taxon>
        <taxon>Oscillospiraceae</taxon>
        <taxon>Dysosmobacter</taxon>
    </lineage>
</organism>
<dbReference type="Gene3D" id="1.10.10.10">
    <property type="entry name" value="Winged helix-like DNA-binding domain superfamily/Winged helix DNA-binding domain"/>
    <property type="match status" value="1"/>
</dbReference>
<comment type="caution">
    <text evidence="2">The sequence shown here is derived from an EMBL/GenBank/DDBJ whole genome shotgun (WGS) entry which is preliminary data.</text>
</comment>
<dbReference type="Pfam" id="PF03551">
    <property type="entry name" value="PadR"/>
    <property type="match status" value="1"/>
</dbReference>
<dbReference type="InterPro" id="IPR036390">
    <property type="entry name" value="WH_DNA-bd_sf"/>
</dbReference>
<dbReference type="InterPro" id="IPR005149">
    <property type="entry name" value="Tscrpt_reg_PadR_N"/>
</dbReference>
<dbReference type="EMBL" id="JACOQI010000010">
    <property type="protein sequence ID" value="MBC5770896.1"/>
    <property type="molecule type" value="Genomic_DNA"/>
</dbReference>
<evidence type="ECO:0000313" key="3">
    <source>
        <dbReference type="Proteomes" id="UP000620327"/>
    </source>
</evidence>
<dbReference type="InterPro" id="IPR052509">
    <property type="entry name" value="Metal_resp_DNA-bind_regulator"/>
</dbReference>
<proteinExistence type="predicted"/>
<dbReference type="Proteomes" id="UP000620327">
    <property type="component" value="Unassembled WGS sequence"/>
</dbReference>